<evidence type="ECO:0000313" key="2">
    <source>
        <dbReference type="EMBL" id="AKU15522.1"/>
    </source>
</evidence>
<dbReference type="KEGG" id="lmoi:VV02_06045"/>
<evidence type="ECO:0000259" key="1">
    <source>
        <dbReference type="Pfam" id="PF22552"/>
    </source>
</evidence>
<gene>
    <name evidence="2" type="ORF">VV02_06045</name>
</gene>
<sequence length="161" mass="17833">MGTDYRPLRLETASWESWQQSLTSALLANRVDDNIVIGAPPRSTPLTAEEKPSAWAFWRESEVRSVAAPWVQLLRDDDCVLLDSVAEVWSPDERESLEALGWPQARETATLQLWLPRTKPVGIGLAEDAAREAAQIVARMMRDVAVVRAPADLDVTQANVG</sequence>
<dbReference type="STRING" id="571913.VV02_06045"/>
<keyword evidence="3" id="KW-1185">Reference proteome</keyword>
<dbReference type="AlphaFoldDB" id="A0A0K1JFM5"/>
<name>A0A0K1JFM5_9MICO</name>
<dbReference type="InterPro" id="IPR054344">
    <property type="entry name" value="TY-Chap_N"/>
</dbReference>
<dbReference type="Proteomes" id="UP000066480">
    <property type="component" value="Chromosome"/>
</dbReference>
<dbReference type="Pfam" id="PF22552">
    <property type="entry name" value="TY-Chap3"/>
    <property type="match status" value="1"/>
</dbReference>
<accession>A0A0K1JFM5</accession>
<organism evidence="2 3">
    <name type="scientific">Luteipulveratus mongoliensis</name>
    <dbReference type="NCBI Taxonomy" id="571913"/>
    <lineage>
        <taxon>Bacteria</taxon>
        <taxon>Bacillati</taxon>
        <taxon>Actinomycetota</taxon>
        <taxon>Actinomycetes</taxon>
        <taxon>Micrococcales</taxon>
        <taxon>Dermacoccaceae</taxon>
        <taxon>Luteipulveratus</taxon>
    </lineage>
</organism>
<feature type="domain" description="TY-Chap N-terminal" evidence="1">
    <location>
        <begin position="14"/>
        <end position="153"/>
    </location>
</feature>
<dbReference type="RefSeq" id="WP_052590442.1">
    <property type="nucleotide sequence ID" value="NZ_CP011112.1"/>
</dbReference>
<dbReference type="EMBL" id="CP011112">
    <property type="protein sequence ID" value="AKU15522.1"/>
    <property type="molecule type" value="Genomic_DNA"/>
</dbReference>
<evidence type="ECO:0000313" key="3">
    <source>
        <dbReference type="Proteomes" id="UP000066480"/>
    </source>
</evidence>
<proteinExistence type="predicted"/>
<protein>
    <recommendedName>
        <fullName evidence="1">TY-Chap N-terminal domain-containing protein</fullName>
    </recommendedName>
</protein>
<reference evidence="2 3" key="1">
    <citation type="submission" date="2015-03" db="EMBL/GenBank/DDBJ databases">
        <title>Luteipulveratus halotolerans sp. nov., a novel actinobacterium (Dermacoccaceae) from Sarawak, Malaysia.</title>
        <authorList>
            <person name="Juboi H."/>
            <person name="Basik A."/>
            <person name="Shamsul S.S."/>
            <person name="Arnold P."/>
            <person name="Schmitt E.K."/>
            <person name="Sanglier J.-J."/>
            <person name="Yeo T."/>
        </authorList>
    </citation>
    <scope>NUCLEOTIDE SEQUENCE [LARGE SCALE GENOMIC DNA]</scope>
    <source>
        <strain evidence="2 3">MN07-A0370</strain>
    </source>
</reference>